<name>A0A8T1U062_9STRA</name>
<evidence type="ECO:0000313" key="3">
    <source>
        <dbReference type="Proteomes" id="UP000688947"/>
    </source>
</evidence>
<gene>
    <name evidence="2" type="ORF">JG687_00014097</name>
</gene>
<dbReference type="EMBL" id="JAENGZ010001102">
    <property type="protein sequence ID" value="KAG6950669.1"/>
    <property type="molecule type" value="Genomic_DNA"/>
</dbReference>
<dbReference type="AlphaFoldDB" id="A0A8T1U062"/>
<evidence type="ECO:0000256" key="1">
    <source>
        <dbReference type="SAM" id="MobiDB-lite"/>
    </source>
</evidence>
<evidence type="ECO:0000313" key="2">
    <source>
        <dbReference type="EMBL" id="KAG6950669.1"/>
    </source>
</evidence>
<reference evidence="2" key="1">
    <citation type="submission" date="2021-01" db="EMBL/GenBank/DDBJ databases">
        <title>Phytophthora aleatoria, a newly-described species from Pinus radiata is distinct from Phytophthora cactorum isolates based on comparative genomics.</title>
        <authorList>
            <person name="Mcdougal R."/>
            <person name="Panda P."/>
            <person name="Williams N."/>
            <person name="Studholme D.J."/>
        </authorList>
    </citation>
    <scope>NUCLEOTIDE SEQUENCE</scope>
    <source>
        <strain evidence="2">NZFS 3830</strain>
    </source>
</reference>
<accession>A0A8T1U062</accession>
<sequence length="88" mass="9569">MRARVAAVNPRGEPAKQGREVFAGTGPAPSSTVSRTLHSPHPIFLSRAAWLGTFARSADGPFSITTSNPRLFLIVTSRRSFQYLSQVK</sequence>
<protein>
    <submittedName>
        <fullName evidence="2">Uncharacterized protein</fullName>
    </submittedName>
</protein>
<comment type="caution">
    <text evidence="2">The sequence shown here is derived from an EMBL/GenBank/DDBJ whole genome shotgun (WGS) entry which is preliminary data.</text>
</comment>
<feature type="region of interest" description="Disordered" evidence="1">
    <location>
        <begin position="1"/>
        <end position="36"/>
    </location>
</feature>
<dbReference type="Proteomes" id="UP000688947">
    <property type="component" value="Unassembled WGS sequence"/>
</dbReference>
<proteinExistence type="predicted"/>
<organism evidence="2 3">
    <name type="scientific">Phytophthora cactorum</name>
    <dbReference type="NCBI Taxonomy" id="29920"/>
    <lineage>
        <taxon>Eukaryota</taxon>
        <taxon>Sar</taxon>
        <taxon>Stramenopiles</taxon>
        <taxon>Oomycota</taxon>
        <taxon>Peronosporomycetes</taxon>
        <taxon>Peronosporales</taxon>
        <taxon>Peronosporaceae</taxon>
        <taxon>Phytophthora</taxon>
    </lineage>
</organism>